<dbReference type="PROSITE" id="PS50088">
    <property type="entry name" value="ANK_REPEAT"/>
    <property type="match status" value="3"/>
</dbReference>
<evidence type="ECO:0000259" key="4">
    <source>
        <dbReference type="Pfam" id="PF22939"/>
    </source>
</evidence>
<dbReference type="InterPro" id="IPR002110">
    <property type="entry name" value="Ankyrin_rpt"/>
</dbReference>
<dbReference type="Gene3D" id="1.25.40.20">
    <property type="entry name" value="Ankyrin repeat-containing domain"/>
    <property type="match status" value="1"/>
</dbReference>
<accession>A0A6A5TUJ3</accession>
<evidence type="ECO:0000313" key="5">
    <source>
        <dbReference type="EMBL" id="KAF1955322.1"/>
    </source>
</evidence>
<feature type="repeat" description="ANK" evidence="3">
    <location>
        <begin position="258"/>
        <end position="290"/>
    </location>
</feature>
<dbReference type="EMBL" id="ML976995">
    <property type="protein sequence ID" value="KAF1955322.1"/>
    <property type="molecule type" value="Genomic_DNA"/>
</dbReference>
<protein>
    <submittedName>
        <fullName evidence="5">Ankyrin</fullName>
    </submittedName>
</protein>
<dbReference type="InterPro" id="IPR054471">
    <property type="entry name" value="GPIID_WHD"/>
</dbReference>
<feature type="repeat" description="ANK" evidence="3">
    <location>
        <begin position="225"/>
        <end position="257"/>
    </location>
</feature>
<sequence length="346" mass="38755">MLRDALATLPPTLDQTYDRILSAISETDSEFAIRILQWLTFSARPLSIDEVAEVVAINAKRDPAFDRDEVLEEPLEALNICSSLVTMAVGNDDKWGEPRQVVALAHYSVKEYLLSDRIWTGKAAKYGMRDDVCHDAISSSCLGYLLQFQQTMLAPDSFLEMFQLARYSAEFWISHFQKTGDQSKDTSRVASRLFSKDNPAYINWIRLYDPDRPQDKPDFHRGPWEIPNPLYYAGLSGLRNVVKLLLNKDADVNAQGGEYGNALQVASSRGHEQIVKLLLDKDADVNAQGGRYGNALQAASFRGHEQIVKLLLDKDADVNAQDGEYGNALQAASFRGHEQIVKLLVE</sequence>
<dbReference type="InterPro" id="IPR036770">
    <property type="entry name" value="Ankyrin_rpt-contain_sf"/>
</dbReference>
<gene>
    <name evidence="5" type="ORF">CC80DRAFT_383370</name>
</gene>
<dbReference type="AlphaFoldDB" id="A0A6A5TUJ3"/>
<name>A0A6A5TUJ3_9PLEO</name>
<keyword evidence="1" id="KW-0677">Repeat</keyword>
<dbReference type="SUPFAM" id="SSF48403">
    <property type="entry name" value="Ankyrin repeat"/>
    <property type="match status" value="1"/>
</dbReference>
<evidence type="ECO:0000256" key="2">
    <source>
        <dbReference type="ARBA" id="ARBA00023043"/>
    </source>
</evidence>
<keyword evidence="2 3" id="KW-0040">ANK repeat</keyword>
<dbReference type="Pfam" id="PF22939">
    <property type="entry name" value="WHD_GPIID"/>
    <property type="match status" value="1"/>
</dbReference>
<dbReference type="Proteomes" id="UP000800035">
    <property type="component" value="Unassembled WGS sequence"/>
</dbReference>
<organism evidence="5 6">
    <name type="scientific">Byssothecium circinans</name>
    <dbReference type="NCBI Taxonomy" id="147558"/>
    <lineage>
        <taxon>Eukaryota</taxon>
        <taxon>Fungi</taxon>
        <taxon>Dikarya</taxon>
        <taxon>Ascomycota</taxon>
        <taxon>Pezizomycotina</taxon>
        <taxon>Dothideomycetes</taxon>
        <taxon>Pleosporomycetidae</taxon>
        <taxon>Pleosporales</taxon>
        <taxon>Massarineae</taxon>
        <taxon>Massarinaceae</taxon>
        <taxon>Byssothecium</taxon>
    </lineage>
</organism>
<evidence type="ECO:0000256" key="3">
    <source>
        <dbReference type="PROSITE-ProRule" id="PRU00023"/>
    </source>
</evidence>
<keyword evidence="6" id="KW-1185">Reference proteome</keyword>
<evidence type="ECO:0000256" key="1">
    <source>
        <dbReference type="ARBA" id="ARBA00022737"/>
    </source>
</evidence>
<feature type="repeat" description="ANK" evidence="3">
    <location>
        <begin position="291"/>
        <end position="323"/>
    </location>
</feature>
<proteinExistence type="predicted"/>
<evidence type="ECO:0000313" key="6">
    <source>
        <dbReference type="Proteomes" id="UP000800035"/>
    </source>
</evidence>
<dbReference type="Pfam" id="PF12796">
    <property type="entry name" value="Ank_2"/>
    <property type="match status" value="1"/>
</dbReference>
<dbReference type="SMART" id="SM00248">
    <property type="entry name" value="ANK"/>
    <property type="match status" value="3"/>
</dbReference>
<dbReference type="PANTHER" id="PTHR24171">
    <property type="entry name" value="ANKYRIN REPEAT DOMAIN-CONTAINING PROTEIN 39-RELATED"/>
    <property type="match status" value="1"/>
</dbReference>
<feature type="non-terminal residue" evidence="5">
    <location>
        <position position="346"/>
    </location>
</feature>
<dbReference type="PROSITE" id="PS50297">
    <property type="entry name" value="ANK_REP_REGION"/>
    <property type="match status" value="2"/>
</dbReference>
<feature type="domain" description="GPI inositol-deacylase winged helix" evidence="4">
    <location>
        <begin position="30"/>
        <end position="121"/>
    </location>
</feature>
<reference evidence="5" key="1">
    <citation type="journal article" date="2020" name="Stud. Mycol.">
        <title>101 Dothideomycetes genomes: a test case for predicting lifestyles and emergence of pathogens.</title>
        <authorList>
            <person name="Haridas S."/>
            <person name="Albert R."/>
            <person name="Binder M."/>
            <person name="Bloem J."/>
            <person name="Labutti K."/>
            <person name="Salamov A."/>
            <person name="Andreopoulos B."/>
            <person name="Baker S."/>
            <person name="Barry K."/>
            <person name="Bills G."/>
            <person name="Bluhm B."/>
            <person name="Cannon C."/>
            <person name="Castanera R."/>
            <person name="Culley D."/>
            <person name="Daum C."/>
            <person name="Ezra D."/>
            <person name="Gonzalez J."/>
            <person name="Henrissat B."/>
            <person name="Kuo A."/>
            <person name="Liang C."/>
            <person name="Lipzen A."/>
            <person name="Lutzoni F."/>
            <person name="Magnuson J."/>
            <person name="Mondo S."/>
            <person name="Nolan M."/>
            <person name="Ohm R."/>
            <person name="Pangilinan J."/>
            <person name="Park H.-J."/>
            <person name="Ramirez L."/>
            <person name="Alfaro M."/>
            <person name="Sun H."/>
            <person name="Tritt A."/>
            <person name="Yoshinaga Y."/>
            <person name="Zwiers L.-H."/>
            <person name="Turgeon B."/>
            <person name="Goodwin S."/>
            <person name="Spatafora J."/>
            <person name="Crous P."/>
            <person name="Grigoriev I."/>
        </authorList>
    </citation>
    <scope>NUCLEOTIDE SEQUENCE</scope>
    <source>
        <strain evidence="5">CBS 675.92</strain>
    </source>
</reference>
<dbReference type="OrthoDB" id="1577640at2759"/>